<protein>
    <recommendedName>
        <fullName evidence="5">HECT-type E3 ubiquitin transferase</fullName>
        <ecNumber evidence="5">2.3.2.26</ecNumber>
    </recommendedName>
</protein>
<dbReference type="Gene3D" id="2.60.40.150">
    <property type="entry name" value="C2 domain"/>
    <property type="match status" value="1"/>
</dbReference>
<name>A0AAD4FHH4_9PLEO</name>
<dbReference type="FunFam" id="3.90.1750.10:FF:000005">
    <property type="entry name" value="E3 ubiquitin-protein ligase"/>
    <property type="match status" value="1"/>
</dbReference>
<evidence type="ECO:0000256" key="8">
    <source>
        <dbReference type="ARBA" id="ARBA00022737"/>
    </source>
</evidence>
<dbReference type="CDD" id="cd13969">
    <property type="entry name" value="ADCK1-like"/>
    <property type="match status" value="1"/>
</dbReference>
<evidence type="ECO:0000259" key="12">
    <source>
        <dbReference type="PROSITE" id="PS50004"/>
    </source>
</evidence>
<dbReference type="FunFam" id="3.30.2160.10:FF:000001">
    <property type="entry name" value="E3 ubiquitin-protein ligase NEDD4-like"/>
    <property type="match status" value="1"/>
</dbReference>
<comment type="pathway">
    <text evidence="3">Protein modification; protein ubiquitination.</text>
</comment>
<feature type="domain" description="C2" evidence="12">
    <location>
        <begin position="685"/>
        <end position="806"/>
    </location>
</feature>
<dbReference type="GO" id="GO:0005737">
    <property type="term" value="C:cytoplasm"/>
    <property type="evidence" value="ECO:0007669"/>
    <property type="project" value="UniProtKB-SubCell"/>
</dbReference>
<feature type="compositionally biased region" description="Pro residues" evidence="11">
    <location>
        <begin position="672"/>
        <end position="691"/>
    </location>
</feature>
<dbReference type="Gene3D" id="3.30.2410.10">
    <property type="entry name" value="Hect, E3 ligase catalytic domain"/>
    <property type="match status" value="1"/>
</dbReference>
<evidence type="ECO:0000256" key="6">
    <source>
        <dbReference type="ARBA" id="ARBA00022490"/>
    </source>
</evidence>
<dbReference type="InterPro" id="IPR000008">
    <property type="entry name" value="C2_dom"/>
</dbReference>
<dbReference type="Pfam" id="PF00632">
    <property type="entry name" value="HECT"/>
    <property type="match status" value="1"/>
</dbReference>
<evidence type="ECO:0000259" key="13">
    <source>
        <dbReference type="PROSITE" id="PS50020"/>
    </source>
</evidence>
<dbReference type="PANTHER" id="PTHR11254">
    <property type="entry name" value="HECT DOMAIN UBIQUITIN-PROTEIN LIGASE"/>
    <property type="match status" value="1"/>
</dbReference>
<dbReference type="PROSITE" id="PS50237">
    <property type="entry name" value="HECT"/>
    <property type="match status" value="1"/>
</dbReference>
<dbReference type="CDD" id="cd08382">
    <property type="entry name" value="C2_Smurf-like"/>
    <property type="match status" value="1"/>
</dbReference>
<dbReference type="EC" id="2.3.2.26" evidence="5"/>
<feature type="domain" description="WW" evidence="13">
    <location>
        <begin position="1092"/>
        <end position="1125"/>
    </location>
</feature>
<comment type="catalytic activity">
    <reaction evidence="1">
        <text>S-ubiquitinyl-[E2 ubiquitin-conjugating enzyme]-L-cysteine + [acceptor protein]-L-lysine = [E2 ubiquitin-conjugating enzyme]-L-cysteine + N(6)-ubiquitinyl-[acceptor protein]-L-lysine.</text>
        <dbReference type="EC" id="2.3.2.26"/>
    </reaction>
</comment>
<dbReference type="EMBL" id="JAANER010000004">
    <property type="protein sequence ID" value="KAG9190659.1"/>
    <property type="molecule type" value="Genomic_DNA"/>
</dbReference>
<dbReference type="SMART" id="SM00119">
    <property type="entry name" value="HECTc"/>
    <property type="match status" value="1"/>
</dbReference>
<dbReference type="GO" id="GO:0006511">
    <property type="term" value="P:ubiquitin-dependent protein catabolic process"/>
    <property type="evidence" value="ECO:0007669"/>
    <property type="project" value="TreeGrafter"/>
</dbReference>
<evidence type="ECO:0000256" key="4">
    <source>
        <dbReference type="ARBA" id="ARBA00010334"/>
    </source>
</evidence>
<comment type="similarity">
    <text evidence="4">Belongs to the RSP5/NEDD4 family.</text>
</comment>
<accession>A0AAD4FHH4</accession>
<keyword evidence="15" id="KW-0012">Acyltransferase</keyword>
<dbReference type="InterPro" id="IPR036020">
    <property type="entry name" value="WW_dom_sf"/>
</dbReference>
<dbReference type="SMART" id="SM00456">
    <property type="entry name" value="WW"/>
    <property type="match status" value="3"/>
</dbReference>
<dbReference type="GO" id="GO:0072666">
    <property type="term" value="P:establishment of protein localization to vacuole"/>
    <property type="evidence" value="ECO:0007669"/>
    <property type="project" value="UniProtKB-ARBA"/>
</dbReference>
<feature type="compositionally biased region" description="Pro residues" evidence="11">
    <location>
        <begin position="897"/>
        <end position="911"/>
    </location>
</feature>
<feature type="domain" description="WW" evidence="13">
    <location>
        <begin position="933"/>
        <end position="966"/>
    </location>
</feature>
<evidence type="ECO:0000256" key="10">
    <source>
        <dbReference type="PROSITE-ProRule" id="PRU00104"/>
    </source>
</evidence>
<dbReference type="InterPro" id="IPR004147">
    <property type="entry name" value="ABC1_dom"/>
</dbReference>
<comment type="subcellular location">
    <subcellularLocation>
        <location evidence="2">Cytoplasm</location>
    </subcellularLocation>
</comment>
<dbReference type="FunFam" id="2.20.70.10:FF:000011">
    <property type="entry name" value="E3 ubiquitin-protein ligase"/>
    <property type="match status" value="1"/>
</dbReference>
<feature type="compositionally biased region" description="Low complexity" evidence="11">
    <location>
        <begin position="912"/>
        <end position="924"/>
    </location>
</feature>
<organism evidence="15 16">
    <name type="scientific">Alternaria panax</name>
    <dbReference type="NCBI Taxonomy" id="48097"/>
    <lineage>
        <taxon>Eukaryota</taxon>
        <taxon>Fungi</taxon>
        <taxon>Dikarya</taxon>
        <taxon>Ascomycota</taxon>
        <taxon>Pezizomycotina</taxon>
        <taxon>Dothideomycetes</taxon>
        <taxon>Pleosporomycetidae</taxon>
        <taxon>Pleosporales</taxon>
        <taxon>Pleosporineae</taxon>
        <taxon>Pleosporaceae</taxon>
        <taxon>Alternaria</taxon>
        <taxon>Alternaria sect. Panax</taxon>
    </lineage>
</organism>
<dbReference type="SUPFAM" id="SSF51045">
    <property type="entry name" value="WW domain"/>
    <property type="match status" value="3"/>
</dbReference>
<dbReference type="SUPFAM" id="SSF56204">
    <property type="entry name" value="Hect, E3 ligase catalytic domain"/>
    <property type="match status" value="1"/>
</dbReference>
<sequence>MSTLSALSSPLLRRTWICRACIRSQRKTIPQRYGLWQQQSTLAGQNTIANSIGSQRTFASQANEAANATAKAVGRSPKSSKRRRRLLIAGGGLAAGAAVVIVNEDAKHAYVAAQRSCRVITTLVLNIRDYRNVLKRDDEADYKEQLKACHLRCAKRTLHTLEKNGSIFIKLGQHLSSMNYLLPNEWCDTFIPLQDKCPVSSFESIQDMCRRDTGLELSDFFSEFEQQPIGAASLAQVHRATVRETGQKVAVKVQHPALDEWAKLDLALTSFSFTTLKRWFPEYDLTWLSDEMQLSLPQELDFTLEGKNAIRAREYFSHVGDVPVVIPKVLWAKRRLLVMEYVSGFRTDDLKSLDEHGIDRDEVSAALARIFNEMIFGRDAPLHCDPHGGNIAIRHNPARSGKANFDVVLYDHGLYRDIPLPLRRNYAKLWLAVLDADEAGMRKYAYQVAGIKEEHFPLFASAITGRDYTVLAKKESGTGGVMTSRTSEEKKVIGDALGEGLLESLIELLGQVPRVILLILKTNDLTRSLDEGLHTRQGPMRAKAAEGILAESHRRRRTLNAVAAAAAAGGGIESTRRRSVVAAIAKDCISDQHRRPEAPRAAPRRPAAFAFAFAFADCARAPFAQPPPVPVLYPRRSAAANPDSPDSPDITTHPQRQEKRPPCPLRALRAAPRPPPPPGRPSVHPRPPVCAAPPRIMDGAGQPNLRITIIAADGLYKRDVFRFPDPFAVATINGEQTRTTSVIKKTLNPYWNESFDMKVNEESVLAVQIFDQKKFKKKDQGFLGVINVRIGSVIDLDAGGDEMLTRDLKKSNDNMVVHGKLILNLSTNLTTPISQGAQNATRPTASPHPSVNGGIPGAVATPQQSTTNLHPPDVYPGQQRPSVAGQPAAQRLSQAPPAGPPTGPPAGPGPAPNGAAPARNSGGAYSAFEDAQGRLPNGWERREDHLGRTYYVDHNTRQTTWIRPGAGFNEADQRRDVAAQTQQERMRHQNRMLPEDRTGANSPTLTDRQPSPPAGSVNAASMMATGATTAGTGELPSGWEQRHTPEGRPYFVDHNTRTTTWVDPRRQQYIRMYGGQAANGSTIQQQPVSQLGPLPSGWEMRLTNTARVYFVDHNTKTTTWDDPRLPSSLDQNVPQYKRDFRRKLIYFRSQPALRIVSGQCHVKVRRTHIFEDSYHEIMRQSAADLKKRLMIKFDGEDGLDYGGLSREFFFLLSHEMFNPFYCLFEYSAHDNYTLQINPHSGINPEHLNYFKFIGRVVGLAIFHRRFLDAFFIGAFYKMILRKKVALQDMEGVDADFHRNLEWMLNNDITDALELTFATDDERFGETVSIELKPGGDNIEVTNENKHEYVELITEWRIQKRVEEQFQAFITGFHELIPADLVNVFDERELELLIGGIADIDVDDWKKHTDYRGYTENDEVIQNFWKCIRSWDAEQKSRLLQFATGTSRIPVNGFKDLQGSDGPRRFTIEKAGEPNQLPKSHTCFNRLDLPPYKTFEALNQKLTIAVEETVGFGQE</sequence>
<feature type="compositionally biased region" description="Polar residues" evidence="11">
    <location>
        <begin position="833"/>
        <end position="849"/>
    </location>
</feature>
<dbReference type="Gene3D" id="3.90.1750.10">
    <property type="entry name" value="Hect, E3 ligase catalytic domains"/>
    <property type="match status" value="1"/>
</dbReference>
<dbReference type="SUPFAM" id="SSF56112">
    <property type="entry name" value="Protein kinase-like (PK-like)"/>
    <property type="match status" value="1"/>
</dbReference>
<evidence type="ECO:0000313" key="15">
    <source>
        <dbReference type="EMBL" id="KAG9190659.1"/>
    </source>
</evidence>
<reference evidence="15" key="1">
    <citation type="submission" date="2021-07" db="EMBL/GenBank/DDBJ databases">
        <title>Genome Resource of American Ginseng Black Spot Pathogen Alternaria panax.</title>
        <authorList>
            <person name="Qiu C."/>
            <person name="Wang W."/>
            <person name="Liu Z."/>
        </authorList>
    </citation>
    <scope>NUCLEOTIDE SEQUENCE</scope>
    <source>
        <strain evidence="15">BNCC115425</strain>
    </source>
</reference>
<evidence type="ECO:0000256" key="5">
    <source>
        <dbReference type="ARBA" id="ARBA00012485"/>
    </source>
</evidence>
<dbReference type="SMART" id="SM00239">
    <property type="entry name" value="C2"/>
    <property type="match status" value="1"/>
</dbReference>
<evidence type="ECO:0000256" key="2">
    <source>
        <dbReference type="ARBA" id="ARBA00004496"/>
    </source>
</evidence>
<dbReference type="FunFam" id="2.60.40.150:FF:000074">
    <property type="entry name" value="E3 ubiquitin-protein ligase"/>
    <property type="match status" value="1"/>
</dbReference>
<dbReference type="PROSITE" id="PS01159">
    <property type="entry name" value="WW_DOMAIN_1"/>
    <property type="match status" value="3"/>
</dbReference>
<dbReference type="Pfam" id="PF00168">
    <property type="entry name" value="C2"/>
    <property type="match status" value="1"/>
</dbReference>
<keyword evidence="8" id="KW-0677">Repeat</keyword>
<keyword evidence="16" id="KW-1185">Reference proteome</keyword>
<evidence type="ECO:0000256" key="7">
    <source>
        <dbReference type="ARBA" id="ARBA00022679"/>
    </source>
</evidence>
<keyword evidence="7 15" id="KW-0808">Transferase</keyword>
<dbReference type="SUPFAM" id="SSF49562">
    <property type="entry name" value="C2 domain (Calcium/lipid-binding domain, CaLB)"/>
    <property type="match status" value="1"/>
</dbReference>
<dbReference type="Gene3D" id="3.30.2160.10">
    <property type="entry name" value="Hect, E3 ligase catalytic domain"/>
    <property type="match status" value="1"/>
</dbReference>
<dbReference type="FunFam" id="3.30.2410.10:FF:000001">
    <property type="entry name" value="E3 ubiquitin-protein ligase NEDD4-like"/>
    <property type="match status" value="1"/>
</dbReference>
<evidence type="ECO:0000256" key="9">
    <source>
        <dbReference type="ARBA" id="ARBA00022786"/>
    </source>
</evidence>
<feature type="domain" description="HECT" evidence="14">
    <location>
        <begin position="1181"/>
        <end position="1514"/>
    </location>
</feature>
<gene>
    <name evidence="15" type="ORF">G6011_08747</name>
</gene>
<dbReference type="Pfam" id="PF00397">
    <property type="entry name" value="WW"/>
    <property type="match status" value="3"/>
</dbReference>
<dbReference type="GO" id="GO:0006886">
    <property type="term" value="P:intracellular protein transport"/>
    <property type="evidence" value="ECO:0007669"/>
    <property type="project" value="UniProtKB-ARBA"/>
</dbReference>
<evidence type="ECO:0000256" key="11">
    <source>
        <dbReference type="SAM" id="MobiDB-lite"/>
    </source>
</evidence>
<dbReference type="PROSITE" id="PS50004">
    <property type="entry name" value="C2"/>
    <property type="match status" value="1"/>
</dbReference>
<dbReference type="FunFam" id="2.20.70.10:FF:000017">
    <property type="entry name" value="E3 ubiquitin-protein ligase"/>
    <property type="match status" value="1"/>
</dbReference>
<evidence type="ECO:0000259" key="14">
    <source>
        <dbReference type="PROSITE" id="PS50237"/>
    </source>
</evidence>
<keyword evidence="9 10" id="KW-0833">Ubl conjugation pathway</keyword>
<dbReference type="CDD" id="cd00201">
    <property type="entry name" value="WW"/>
    <property type="match status" value="3"/>
</dbReference>
<feature type="active site" description="Glycyl thioester intermediate" evidence="10">
    <location>
        <position position="1482"/>
    </location>
</feature>
<dbReference type="CDD" id="cd00078">
    <property type="entry name" value="HECTc"/>
    <property type="match status" value="1"/>
</dbReference>
<dbReference type="InterPro" id="IPR035983">
    <property type="entry name" value="Hect_E3_ubiquitin_ligase"/>
</dbReference>
<evidence type="ECO:0000256" key="3">
    <source>
        <dbReference type="ARBA" id="ARBA00004906"/>
    </source>
</evidence>
<feature type="compositionally biased region" description="Low complexity" evidence="11">
    <location>
        <begin position="1024"/>
        <end position="1033"/>
    </location>
</feature>
<dbReference type="Pfam" id="PF03109">
    <property type="entry name" value="ABC1"/>
    <property type="match status" value="1"/>
</dbReference>
<dbReference type="Proteomes" id="UP001199106">
    <property type="component" value="Unassembled WGS sequence"/>
</dbReference>
<dbReference type="Gene3D" id="2.20.70.10">
    <property type="match status" value="2"/>
</dbReference>
<feature type="compositionally biased region" description="Polar residues" evidence="11">
    <location>
        <begin position="999"/>
        <end position="1009"/>
    </location>
</feature>
<feature type="region of interest" description="Disordered" evidence="11">
    <location>
        <begin position="833"/>
        <end position="924"/>
    </location>
</feature>
<dbReference type="GO" id="GO:0007034">
    <property type="term" value="P:vacuolar transport"/>
    <property type="evidence" value="ECO:0007669"/>
    <property type="project" value="UniProtKB-ARBA"/>
</dbReference>
<proteinExistence type="inferred from homology"/>
<comment type="caution">
    <text evidence="15">The sequence shown here is derived from an EMBL/GenBank/DDBJ whole genome shotgun (WGS) entry which is preliminary data.</text>
</comment>
<feature type="domain" description="WW" evidence="13">
    <location>
        <begin position="1033"/>
        <end position="1066"/>
    </location>
</feature>
<dbReference type="GO" id="GO:0016567">
    <property type="term" value="P:protein ubiquitination"/>
    <property type="evidence" value="ECO:0007669"/>
    <property type="project" value="TreeGrafter"/>
</dbReference>
<feature type="region of interest" description="Disordered" evidence="11">
    <location>
        <begin position="632"/>
        <end position="697"/>
    </location>
</feature>
<dbReference type="InterPro" id="IPR001202">
    <property type="entry name" value="WW_dom"/>
</dbReference>
<dbReference type="PANTHER" id="PTHR11254:SF440">
    <property type="entry name" value="E3 UBIQUITIN-PROTEIN LIGASE NEDD-4"/>
    <property type="match status" value="1"/>
</dbReference>
<dbReference type="InterPro" id="IPR000569">
    <property type="entry name" value="HECT_dom"/>
</dbReference>
<dbReference type="InterPro" id="IPR011009">
    <property type="entry name" value="Kinase-like_dom_sf"/>
</dbReference>
<dbReference type="InterPro" id="IPR035892">
    <property type="entry name" value="C2_domain_sf"/>
</dbReference>
<dbReference type="InterPro" id="IPR045307">
    <property type="entry name" value="ADCK1_dom"/>
</dbReference>
<feature type="region of interest" description="Disordered" evidence="11">
    <location>
        <begin position="962"/>
        <end position="1053"/>
    </location>
</feature>
<dbReference type="GO" id="GO:0061630">
    <property type="term" value="F:ubiquitin protein ligase activity"/>
    <property type="evidence" value="ECO:0007669"/>
    <property type="project" value="UniProtKB-EC"/>
</dbReference>
<dbReference type="PROSITE" id="PS50020">
    <property type="entry name" value="WW_DOMAIN_2"/>
    <property type="match status" value="3"/>
</dbReference>
<evidence type="ECO:0000256" key="1">
    <source>
        <dbReference type="ARBA" id="ARBA00000885"/>
    </source>
</evidence>
<evidence type="ECO:0000313" key="16">
    <source>
        <dbReference type="Proteomes" id="UP001199106"/>
    </source>
</evidence>
<dbReference type="InterPro" id="IPR050409">
    <property type="entry name" value="E3_ubiq-protein_ligase"/>
</dbReference>
<keyword evidence="6" id="KW-0963">Cytoplasm</keyword>